<proteinExistence type="predicted"/>
<evidence type="ECO:0000313" key="3">
    <source>
        <dbReference type="Proteomes" id="UP000595140"/>
    </source>
</evidence>
<sequence>MQWRQDPAGIEGFDTSSSSPAASSTAQSCRIKRAIVVGNGRSQTPVPTWRTTPFLPAASGTTRPVSARKLAAALWEMNEVPSPMVMTTTKDEMSSYFSDPSQTPVSLVVHLDSYG</sequence>
<evidence type="ECO:0000256" key="1">
    <source>
        <dbReference type="SAM" id="MobiDB-lite"/>
    </source>
</evidence>
<feature type="region of interest" description="Disordered" evidence="1">
    <location>
        <begin position="41"/>
        <end position="61"/>
    </location>
</feature>
<name>A0A484LCV1_9ASTE</name>
<dbReference type="EMBL" id="OOIL02001316">
    <property type="protein sequence ID" value="VFQ74183.1"/>
    <property type="molecule type" value="Genomic_DNA"/>
</dbReference>
<protein>
    <submittedName>
        <fullName evidence="2">Uncharacterized protein</fullName>
    </submittedName>
</protein>
<dbReference type="AlphaFoldDB" id="A0A484LCV1"/>
<organism evidence="2 3">
    <name type="scientific">Cuscuta campestris</name>
    <dbReference type="NCBI Taxonomy" id="132261"/>
    <lineage>
        <taxon>Eukaryota</taxon>
        <taxon>Viridiplantae</taxon>
        <taxon>Streptophyta</taxon>
        <taxon>Embryophyta</taxon>
        <taxon>Tracheophyta</taxon>
        <taxon>Spermatophyta</taxon>
        <taxon>Magnoliopsida</taxon>
        <taxon>eudicotyledons</taxon>
        <taxon>Gunneridae</taxon>
        <taxon>Pentapetalae</taxon>
        <taxon>asterids</taxon>
        <taxon>lamiids</taxon>
        <taxon>Solanales</taxon>
        <taxon>Convolvulaceae</taxon>
        <taxon>Cuscuteae</taxon>
        <taxon>Cuscuta</taxon>
        <taxon>Cuscuta subgen. Grammica</taxon>
        <taxon>Cuscuta sect. Cleistogrammica</taxon>
    </lineage>
</organism>
<evidence type="ECO:0000313" key="2">
    <source>
        <dbReference type="EMBL" id="VFQ74183.1"/>
    </source>
</evidence>
<dbReference type="OrthoDB" id="691984at2759"/>
<gene>
    <name evidence="2" type="ORF">CCAM_LOCUS15959</name>
</gene>
<feature type="region of interest" description="Disordered" evidence="1">
    <location>
        <begin position="1"/>
        <end position="26"/>
    </location>
</feature>
<reference evidence="2 3" key="1">
    <citation type="submission" date="2018-04" db="EMBL/GenBank/DDBJ databases">
        <authorList>
            <person name="Vogel A."/>
        </authorList>
    </citation>
    <scope>NUCLEOTIDE SEQUENCE [LARGE SCALE GENOMIC DNA]</scope>
</reference>
<feature type="compositionally biased region" description="Polar residues" evidence="1">
    <location>
        <begin position="41"/>
        <end position="51"/>
    </location>
</feature>
<feature type="compositionally biased region" description="Low complexity" evidence="1">
    <location>
        <begin position="16"/>
        <end position="26"/>
    </location>
</feature>
<keyword evidence="3" id="KW-1185">Reference proteome</keyword>
<dbReference type="PROSITE" id="PS51257">
    <property type="entry name" value="PROKAR_LIPOPROTEIN"/>
    <property type="match status" value="1"/>
</dbReference>
<accession>A0A484LCV1</accession>
<dbReference type="Proteomes" id="UP000595140">
    <property type="component" value="Unassembled WGS sequence"/>
</dbReference>